<dbReference type="RefSeq" id="WP_379318427.1">
    <property type="nucleotide sequence ID" value="NZ_JBHTLM010000004.1"/>
</dbReference>
<sequence length="166" mass="18961">MGAYSDGLLMLLIAGIAAYLLYRGFRSWVRKPLTLRSRIRYQLNTDILDHPAVELLEQAGYEVISDRLKVPLSFQVNRDVLYSRLFIDYIAVRNGEFYLVKTARERLAIDWTGSGVRRELLPYLLLYPDSAGVLYIDAEQGMIKKICMIVDDNEDEDDTALEGYGG</sequence>
<evidence type="ECO:0008006" key="4">
    <source>
        <dbReference type="Google" id="ProtNLM"/>
    </source>
</evidence>
<dbReference type="Proteomes" id="UP001597262">
    <property type="component" value="Unassembled WGS sequence"/>
</dbReference>
<reference evidence="3" key="1">
    <citation type="journal article" date="2019" name="Int. J. Syst. Evol. Microbiol.">
        <title>The Global Catalogue of Microorganisms (GCM) 10K type strain sequencing project: providing services to taxonomists for standard genome sequencing and annotation.</title>
        <authorList>
            <consortium name="The Broad Institute Genomics Platform"/>
            <consortium name="The Broad Institute Genome Sequencing Center for Infectious Disease"/>
            <person name="Wu L."/>
            <person name="Ma J."/>
        </authorList>
    </citation>
    <scope>NUCLEOTIDE SEQUENCE [LARGE SCALE GENOMIC DNA]</scope>
    <source>
        <strain evidence="3">CCUG 59189</strain>
    </source>
</reference>
<dbReference type="EMBL" id="JBHTLM010000004">
    <property type="protein sequence ID" value="MFD1176261.1"/>
    <property type="molecule type" value="Genomic_DNA"/>
</dbReference>
<proteinExistence type="predicted"/>
<comment type="caution">
    <text evidence="2">The sequence shown here is derived from an EMBL/GenBank/DDBJ whole genome shotgun (WGS) entry which is preliminary data.</text>
</comment>
<feature type="transmembrane region" description="Helical" evidence="1">
    <location>
        <begin position="6"/>
        <end position="22"/>
    </location>
</feature>
<organism evidence="2 3">
    <name type="scientific">Paenibacillus puldeungensis</name>
    <dbReference type="NCBI Taxonomy" id="696536"/>
    <lineage>
        <taxon>Bacteria</taxon>
        <taxon>Bacillati</taxon>
        <taxon>Bacillota</taxon>
        <taxon>Bacilli</taxon>
        <taxon>Bacillales</taxon>
        <taxon>Paenibacillaceae</taxon>
        <taxon>Paenibacillus</taxon>
    </lineage>
</organism>
<accession>A0ABW3RWM1</accession>
<gene>
    <name evidence="2" type="ORF">ACFQ3W_08110</name>
</gene>
<protein>
    <recommendedName>
        <fullName evidence="4">DUF2726 domain-containing protein</fullName>
    </recommendedName>
</protein>
<keyword evidence="3" id="KW-1185">Reference proteome</keyword>
<name>A0ABW3RWM1_9BACL</name>
<evidence type="ECO:0000256" key="1">
    <source>
        <dbReference type="SAM" id="Phobius"/>
    </source>
</evidence>
<evidence type="ECO:0000313" key="3">
    <source>
        <dbReference type="Proteomes" id="UP001597262"/>
    </source>
</evidence>
<keyword evidence="1" id="KW-0812">Transmembrane</keyword>
<evidence type="ECO:0000313" key="2">
    <source>
        <dbReference type="EMBL" id="MFD1176261.1"/>
    </source>
</evidence>
<keyword evidence="1" id="KW-0472">Membrane</keyword>
<keyword evidence="1" id="KW-1133">Transmembrane helix</keyword>